<evidence type="ECO:0000256" key="6">
    <source>
        <dbReference type="ARBA" id="ARBA00023098"/>
    </source>
</evidence>
<keyword evidence="7 9" id="KW-0472">Membrane</keyword>
<reference evidence="13" key="3">
    <citation type="submission" date="2015-06" db="UniProtKB">
        <authorList>
            <consortium name="EnsemblMetazoa"/>
        </authorList>
    </citation>
    <scope>IDENTIFICATION</scope>
</reference>
<dbReference type="Pfam" id="PF03015">
    <property type="entry name" value="Sterile"/>
    <property type="match status" value="1"/>
</dbReference>
<name>R7TPN9_CAPTE</name>
<keyword evidence="6 9" id="KW-0443">Lipid metabolism</keyword>
<dbReference type="FunFam" id="3.40.50.720:FF:000143">
    <property type="entry name" value="Fatty acyl-CoA reductase"/>
    <property type="match status" value="1"/>
</dbReference>
<dbReference type="GO" id="GO:0016020">
    <property type="term" value="C:membrane"/>
    <property type="evidence" value="ECO:0007669"/>
    <property type="project" value="UniProtKB-SubCell"/>
</dbReference>
<dbReference type="SUPFAM" id="SSF51735">
    <property type="entry name" value="NAD(P)-binding Rossmann-fold domains"/>
    <property type="match status" value="1"/>
</dbReference>
<comment type="catalytic activity">
    <reaction evidence="8 9">
        <text>a long-chain fatty acyl-CoA + 2 NADPH + 2 H(+) = a long-chain primary fatty alcohol + 2 NADP(+) + CoA</text>
        <dbReference type="Rhea" id="RHEA:52716"/>
        <dbReference type="ChEBI" id="CHEBI:15378"/>
        <dbReference type="ChEBI" id="CHEBI:57287"/>
        <dbReference type="ChEBI" id="CHEBI:57783"/>
        <dbReference type="ChEBI" id="CHEBI:58349"/>
        <dbReference type="ChEBI" id="CHEBI:77396"/>
        <dbReference type="ChEBI" id="CHEBI:83139"/>
        <dbReference type="EC" id="1.2.1.84"/>
    </reaction>
</comment>
<evidence type="ECO:0000259" key="10">
    <source>
        <dbReference type="Pfam" id="PF03015"/>
    </source>
</evidence>
<dbReference type="GO" id="GO:0005777">
    <property type="term" value="C:peroxisome"/>
    <property type="evidence" value="ECO:0007669"/>
    <property type="project" value="TreeGrafter"/>
</dbReference>
<dbReference type="InterPro" id="IPR013120">
    <property type="entry name" value="FAR_NAD-bd"/>
</dbReference>
<dbReference type="PANTHER" id="PTHR11011:SF45">
    <property type="entry name" value="FATTY ACYL-COA REDUCTASE CG8306-RELATED"/>
    <property type="match status" value="1"/>
</dbReference>
<comment type="subcellular location">
    <subcellularLocation>
        <location evidence="1">Membrane</location>
        <topology evidence="1">Multi-pass membrane protein</topology>
    </subcellularLocation>
</comment>
<dbReference type="Pfam" id="PF07993">
    <property type="entry name" value="NAD_binding_4"/>
    <property type="match status" value="1"/>
</dbReference>
<dbReference type="GO" id="GO:0102965">
    <property type="term" value="F:alcohol-forming long-chain fatty acyl-CoA reductase activity"/>
    <property type="evidence" value="ECO:0007669"/>
    <property type="project" value="UniProtKB-EC"/>
</dbReference>
<organism evidence="12">
    <name type="scientific">Capitella teleta</name>
    <name type="common">Polychaete worm</name>
    <dbReference type="NCBI Taxonomy" id="283909"/>
    <lineage>
        <taxon>Eukaryota</taxon>
        <taxon>Metazoa</taxon>
        <taxon>Spiralia</taxon>
        <taxon>Lophotrochozoa</taxon>
        <taxon>Annelida</taxon>
        <taxon>Polychaeta</taxon>
        <taxon>Sedentaria</taxon>
        <taxon>Scolecida</taxon>
        <taxon>Capitellidae</taxon>
        <taxon>Capitella</taxon>
    </lineage>
</organism>
<sequence>MAYVAGSAVTPKMSVAEFYAGKTLFITGGTGFIGKVLIEKLLRSCPDVKHIYCLVRPKKGRAAQERLTTLFEEPMYDPLREKQPNFAEKVSAIHGDLLEPELGIKPADKILVQDTVDIVFHSAATIRFDEPLKLAVEMNIIGVRKMIQLARGMKNLQVFVHVSTAFANCDQVCIDEVIYPPPVEPQKLLNALEWMDDDMVKMITPKLIGGKPNTYTYTKHLAENLILKEAQDLPLTIIRPSIVTAAWKEPVPGWLDNWNGPSGLYVAAGKGLLRSLLCDSRVVADILPVDFPVNLMITAAWHTVVNRPVEFAKIYQLTTGSLNPFTWGEMEVEVANYWKNNPLGECFRRPKMRIMTESGFLHDLWVLVSHLIPAYAADLAFFLVGRKPRMVRIYRKIHKELEVLKFFTVRDWSWTHSNIEMLKTHMSAEDQKDFYFDPRLIHWPSYMENYCSGTRKFMLKEDLSGVPAARAHIKMLRNIRYTFNTVLLVVFWRLLIAKSSLARNSWNFVLGLVFKFVQFFKLTSTLRT</sequence>
<dbReference type="OMA" id="WRDAQER"/>
<dbReference type="EMBL" id="KB309928">
    <property type="protein sequence ID" value="ELT93015.1"/>
    <property type="molecule type" value="Genomic_DNA"/>
</dbReference>
<dbReference type="InterPro" id="IPR033640">
    <property type="entry name" value="FAR_C"/>
</dbReference>
<comment type="function">
    <text evidence="9">Catalyzes the reduction of fatty acyl-CoA to fatty alcohols.</text>
</comment>
<evidence type="ECO:0000313" key="12">
    <source>
        <dbReference type="EMBL" id="ELT93015.1"/>
    </source>
</evidence>
<evidence type="ECO:0000256" key="4">
    <source>
        <dbReference type="ARBA" id="ARBA00022692"/>
    </source>
</evidence>
<dbReference type="Gene3D" id="3.40.50.720">
    <property type="entry name" value="NAD(P)-binding Rossmann-like Domain"/>
    <property type="match status" value="1"/>
</dbReference>
<dbReference type="OrthoDB" id="429813at2759"/>
<keyword evidence="9" id="KW-0521">NADP</keyword>
<evidence type="ECO:0000256" key="7">
    <source>
        <dbReference type="ARBA" id="ARBA00023136"/>
    </source>
</evidence>
<dbReference type="HOGENOM" id="CLU_024661_0_2_1"/>
<dbReference type="GO" id="GO:0035336">
    <property type="term" value="P:long-chain fatty-acyl-CoA metabolic process"/>
    <property type="evidence" value="ECO:0007669"/>
    <property type="project" value="TreeGrafter"/>
</dbReference>
<reference evidence="14" key="1">
    <citation type="submission" date="2012-12" db="EMBL/GenBank/DDBJ databases">
        <authorList>
            <person name="Hellsten U."/>
            <person name="Grimwood J."/>
            <person name="Chapman J.A."/>
            <person name="Shapiro H."/>
            <person name="Aerts A."/>
            <person name="Otillar R.P."/>
            <person name="Terry A.Y."/>
            <person name="Boore J.L."/>
            <person name="Simakov O."/>
            <person name="Marletaz F."/>
            <person name="Cho S.-J."/>
            <person name="Edsinger-Gonzales E."/>
            <person name="Havlak P."/>
            <person name="Kuo D.-H."/>
            <person name="Larsson T."/>
            <person name="Lv J."/>
            <person name="Arendt D."/>
            <person name="Savage R."/>
            <person name="Osoegawa K."/>
            <person name="de Jong P."/>
            <person name="Lindberg D.R."/>
            <person name="Seaver E.C."/>
            <person name="Weisblat D.A."/>
            <person name="Putnam N.H."/>
            <person name="Grigoriev I.V."/>
            <person name="Rokhsar D.S."/>
        </authorList>
    </citation>
    <scope>NUCLEOTIDE SEQUENCE</scope>
    <source>
        <strain evidence="14">I ESC-2004</strain>
    </source>
</reference>
<protein>
    <recommendedName>
        <fullName evidence="9">Fatty acyl-CoA reductase</fullName>
        <ecNumber evidence="9">1.2.1.84</ecNumber>
    </recommendedName>
</protein>
<gene>
    <name evidence="12" type="ORF">CAPTEDRAFT_169343</name>
</gene>
<evidence type="ECO:0000256" key="3">
    <source>
        <dbReference type="ARBA" id="ARBA00022516"/>
    </source>
</evidence>
<reference evidence="12 14" key="2">
    <citation type="journal article" date="2013" name="Nature">
        <title>Insights into bilaterian evolution from three spiralian genomes.</title>
        <authorList>
            <person name="Simakov O."/>
            <person name="Marletaz F."/>
            <person name="Cho S.J."/>
            <person name="Edsinger-Gonzales E."/>
            <person name="Havlak P."/>
            <person name="Hellsten U."/>
            <person name="Kuo D.H."/>
            <person name="Larsson T."/>
            <person name="Lv J."/>
            <person name="Arendt D."/>
            <person name="Savage R."/>
            <person name="Osoegawa K."/>
            <person name="de Jong P."/>
            <person name="Grimwood J."/>
            <person name="Chapman J.A."/>
            <person name="Shapiro H."/>
            <person name="Aerts A."/>
            <person name="Otillar R.P."/>
            <person name="Terry A.Y."/>
            <person name="Boore J.L."/>
            <person name="Grigoriev I.V."/>
            <person name="Lindberg D.R."/>
            <person name="Seaver E.C."/>
            <person name="Weisblat D.A."/>
            <person name="Putnam N.H."/>
            <person name="Rokhsar D.S."/>
        </authorList>
    </citation>
    <scope>NUCLEOTIDE SEQUENCE</scope>
    <source>
        <strain evidence="12 14">I ESC-2004</strain>
    </source>
</reference>
<evidence type="ECO:0000256" key="8">
    <source>
        <dbReference type="ARBA" id="ARBA00052530"/>
    </source>
</evidence>
<dbReference type="CDD" id="cd05236">
    <property type="entry name" value="FAR-N_SDR_e"/>
    <property type="match status" value="1"/>
</dbReference>
<dbReference type="AlphaFoldDB" id="R7TPN9"/>
<keyword evidence="9" id="KW-0560">Oxidoreductase</keyword>
<feature type="domain" description="Fatty acyl-CoA reductase C-terminal" evidence="10">
    <location>
        <begin position="370"/>
        <end position="461"/>
    </location>
</feature>
<keyword evidence="14" id="KW-1185">Reference proteome</keyword>
<dbReference type="STRING" id="283909.R7TPN9"/>
<evidence type="ECO:0000259" key="11">
    <source>
        <dbReference type="Pfam" id="PF07993"/>
    </source>
</evidence>
<evidence type="ECO:0000313" key="13">
    <source>
        <dbReference type="EnsemblMetazoa" id="CapteP169343"/>
    </source>
</evidence>
<keyword evidence="5 9" id="KW-1133">Transmembrane helix</keyword>
<dbReference type="Proteomes" id="UP000014760">
    <property type="component" value="Unassembled WGS sequence"/>
</dbReference>
<evidence type="ECO:0000256" key="2">
    <source>
        <dbReference type="ARBA" id="ARBA00005928"/>
    </source>
</evidence>
<evidence type="ECO:0000313" key="14">
    <source>
        <dbReference type="Proteomes" id="UP000014760"/>
    </source>
</evidence>
<evidence type="ECO:0000256" key="9">
    <source>
        <dbReference type="RuleBase" id="RU363097"/>
    </source>
</evidence>
<keyword evidence="4 9" id="KW-0812">Transmembrane</keyword>
<feature type="transmembrane region" description="Helical" evidence="9">
    <location>
        <begin position="479"/>
        <end position="496"/>
    </location>
</feature>
<dbReference type="GO" id="GO:0080019">
    <property type="term" value="F:alcohol-forming very long-chain fatty acyl-CoA reductase activity"/>
    <property type="evidence" value="ECO:0007669"/>
    <property type="project" value="InterPro"/>
</dbReference>
<evidence type="ECO:0000256" key="5">
    <source>
        <dbReference type="ARBA" id="ARBA00022989"/>
    </source>
</evidence>
<dbReference type="EMBL" id="AMQN01002746">
    <property type="status" value="NOT_ANNOTATED_CDS"/>
    <property type="molecule type" value="Genomic_DNA"/>
</dbReference>
<keyword evidence="3 9" id="KW-0444">Lipid biosynthesis</keyword>
<dbReference type="InterPro" id="IPR026055">
    <property type="entry name" value="FAR"/>
</dbReference>
<accession>R7TPN9</accession>
<dbReference type="EnsemblMetazoa" id="CapteT169343">
    <property type="protein sequence ID" value="CapteP169343"/>
    <property type="gene ID" value="CapteG169343"/>
</dbReference>
<dbReference type="InterPro" id="IPR036291">
    <property type="entry name" value="NAD(P)-bd_dom_sf"/>
</dbReference>
<feature type="transmembrane region" description="Helical" evidence="9">
    <location>
        <begin position="364"/>
        <end position="385"/>
    </location>
</feature>
<proteinExistence type="inferred from homology"/>
<evidence type="ECO:0000256" key="1">
    <source>
        <dbReference type="ARBA" id="ARBA00004141"/>
    </source>
</evidence>
<feature type="domain" description="Thioester reductase (TE)" evidence="11">
    <location>
        <begin position="26"/>
        <end position="296"/>
    </location>
</feature>
<dbReference type="PANTHER" id="PTHR11011">
    <property type="entry name" value="MALE STERILITY PROTEIN 2-RELATED"/>
    <property type="match status" value="1"/>
</dbReference>
<dbReference type="CDD" id="cd09071">
    <property type="entry name" value="FAR_C"/>
    <property type="match status" value="1"/>
</dbReference>
<dbReference type="EC" id="1.2.1.84" evidence="9"/>
<comment type="similarity">
    <text evidence="2 9">Belongs to the fatty acyl-CoA reductase family.</text>
</comment>